<feature type="compositionally biased region" description="Basic and acidic residues" evidence="1">
    <location>
        <begin position="131"/>
        <end position="142"/>
    </location>
</feature>
<evidence type="ECO:0000256" key="1">
    <source>
        <dbReference type="SAM" id="MobiDB-lite"/>
    </source>
</evidence>
<feature type="compositionally biased region" description="Basic and acidic residues" evidence="1">
    <location>
        <begin position="95"/>
        <end position="111"/>
    </location>
</feature>
<feature type="region of interest" description="Disordered" evidence="1">
    <location>
        <begin position="77"/>
        <end position="111"/>
    </location>
</feature>
<dbReference type="Proteomes" id="UP000323720">
    <property type="component" value="Unassembled WGS sequence"/>
</dbReference>
<evidence type="ECO:0000256" key="2">
    <source>
        <dbReference type="SAM" id="SignalP"/>
    </source>
</evidence>
<sequence>MKKLLIIAIVLCSMQLSAQDRKQMHKKGNGNEKMQTYTPEERAQLQTKKLTLALDLNEAQQQQVLALQLENAEERNLRMEKRKSAKTAQEARSFSSDEKLQMKNARLDKQIAQKSKMKTILNDEQYSKWENFQEKRLEERREPMKHRKQRK</sequence>
<feature type="chain" id="PRO_5023134306" description="DUF4890 domain-containing protein" evidence="2">
    <location>
        <begin position="19"/>
        <end position="151"/>
    </location>
</feature>
<protein>
    <recommendedName>
        <fullName evidence="5">DUF4890 domain-containing protein</fullName>
    </recommendedName>
</protein>
<keyword evidence="2" id="KW-0732">Signal</keyword>
<dbReference type="OrthoDB" id="956918at2"/>
<evidence type="ECO:0000313" key="3">
    <source>
        <dbReference type="EMBL" id="TYB75775.1"/>
    </source>
</evidence>
<dbReference type="EMBL" id="VSKK01000004">
    <property type="protein sequence ID" value="TYB75775.1"/>
    <property type="molecule type" value="Genomic_DNA"/>
</dbReference>
<dbReference type="RefSeq" id="WP_148404749.1">
    <property type="nucleotide sequence ID" value="NZ_VSKK01000004.1"/>
</dbReference>
<dbReference type="AlphaFoldDB" id="A0A5D0R473"/>
<name>A0A5D0R473_9FLAO</name>
<reference evidence="3 4" key="1">
    <citation type="submission" date="2019-08" db="EMBL/GenBank/DDBJ databases">
        <title>Genomes of Antarctic Bizionia species.</title>
        <authorList>
            <person name="Bowman J.P."/>
        </authorList>
    </citation>
    <scope>NUCLEOTIDE SEQUENCE [LARGE SCALE GENOMIC DNA]</scope>
    <source>
        <strain evidence="3 4">ADA-4</strain>
    </source>
</reference>
<evidence type="ECO:0000313" key="4">
    <source>
        <dbReference type="Proteomes" id="UP000323720"/>
    </source>
</evidence>
<feature type="region of interest" description="Disordered" evidence="1">
    <location>
        <begin position="131"/>
        <end position="151"/>
    </location>
</feature>
<accession>A0A5D0R473</accession>
<keyword evidence="4" id="KW-1185">Reference proteome</keyword>
<organism evidence="3 4">
    <name type="scientific">Bizionia myxarmorum</name>
    <dbReference type="NCBI Taxonomy" id="291186"/>
    <lineage>
        <taxon>Bacteria</taxon>
        <taxon>Pseudomonadati</taxon>
        <taxon>Bacteroidota</taxon>
        <taxon>Flavobacteriia</taxon>
        <taxon>Flavobacteriales</taxon>
        <taxon>Flavobacteriaceae</taxon>
        <taxon>Bizionia</taxon>
    </lineage>
</organism>
<comment type="caution">
    <text evidence="3">The sequence shown here is derived from an EMBL/GenBank/DDBJ whole genome shotgun (WGS) entry which is preliminary data.</text>
</comment>
<feature type="signal peptide" evidence="2">
    <location>
        <begin position="1"/>
        <end position="18"/>
    </location>
</feature>
<gene>
    <name evidence="3" type="ORF">ES674_13185</name>
</gene>
<proteinExistence type="predicted"/>
<evidence type="ECO:0008006" key="5">
    <source>
        <dbReference type="Google" id="ProtNLM"/>
    </source>
</evidence>